<gene>
    <name evidence="1" type="primary">ORF162905</name>
</gene>
<proteinExistence type="predicted"/>
<name>A0A0B7B3Z4_9EUPU</name>
<reference evidence="1" key="1">
    <citation type="submission" date="2014-12" db="EMBL/GenBank/DDBJ databases">
        <title>Insight into the proteome of Arion vulgaris.</title>
        <authorList>
            <person name="Aradska J."/>
            <person name="Bulat T."/>
            <person name="Smidak R."/>
            <person name="Sarate P."/>
            <person name="Gangsoo J."/>
            <person name="Sialana F."/>
            <person name="Bilban M."/>
            <person name="Lubec G."/>
        </authorList>
    </citation>
    <scope>NUCLEOTIDE SEQUENCE</scope>
    <source>
        <tissue evidence="1">Skin</tissue>
    </source>
</reference>
<sequence>MTAADARHLPQDKKTFTADVIGAKFQQAMIKLYDLCISNIRHYFLEVTIAQWQR</sequence>
<dbReference type="EMBL" id="HACG01041189">
    <property type="protein sequence ID" value="CEK88054.1"/>
    <property type="molecule type" value="Transcribed_RNA"/>
</dbReference>
<protein>
    <submittedName>
        <fullName evidence="1">Uncharacterized protein</fullName>
    </submittedName>
</protein>
<organism evidence="1">
    <name type="scientific">Arion vulgaris</name>
    <dbReference type="NCBI Taxonomy" id="1028688"/>
    <lineage>
        <taxon>Eukaryota</taxon>
        <taxon>Metazoa</taxon>
        <taxon>Spiralia</taxon>
        <taxon>Lophotrochozoa</taxon>
        <taxon>Mollusca</taxon>
        <taxon>Gastropoda</taxon>
        <taxon>Heterobranchia</taxon>
        <taxon>Euthyneura</taxon>
        <taxon>Panpulmonata</taxon>
        <taxon>Eupulmonata</taxon>
        <taxon>Stylommatophora</taxon>
        <taxon>Helicina</taxon>
        <taxon>Arionoidea</taxon>
        <taxon>Arionidae</taxon>
        <taxon>Arion</taxon>
    </lineage>
</organism>
<dbReference type="AlphaFoldDB" id="A0A0B7B3Z4"/>
<accession>A0A0B7B3Z4</accession>
<evidence type="ECO:0000313" key="1">
    <source>
        <dbReference type="EMBL" id="CEK88054.1"/>
    </source>
</evidence>